<feature type="domain" description="Major facilitator superfamily (MFS) profile" evidence="10">
    <location>
        <begin position="22"/>
        <end position="514"/>
    </location>
</feature>
<feature type="transmembrane region" description="Helical" evidence="9">
    <location>
        <begin position="120"/>
        <end position="142"/>
    </location>
</feature>
<evidence type="ECO:0000256" key="1">
    <source>
        <dbReference type="ARBA" id="ARBA00004429"/>
    </source>
</evidence>
<evidence type="ECO:0000256" key="5">
    <source>
        <dbReference type="ARBA" id="ARBA00022989"/>
    </source>
</evidence>
<dbReference type="AlphaFoldDB" id="A0AAD1HF40"/>
<dbReference type="CDD" id="cd17321">
    <property type="entry name" value="MFS_MMR_MDR_like"/>
    <property type="match status" value="1"/>
</dbReference>
<gene>
    <name evidence="11" type="ORF">MMOR_37940</name>
</gene>
<dbReference type="PANTHER" id="PTHR23501:SF191">
    <property type="entry name" value="VACUOLAR BASIC AMINO ACID TRANSPORTER 4"/>
    <property type="match status" value="1"/>
</dbReference>
<feature type="transmembrane region" description="Helical" evidence="9">
    <location>
        <begin position="90"/>
        <end position="108"/>
    </location>
</feature>
<feature type="transmembrane region" description="Helical" evidence="9">
    <location>
        <begin position="181"/>
        <end position="200"/>
    </location>
</feature>
<accession>A0AAD1HF40</accession>
<dbReference type="RefSeq" id="WP_083149626.1">
    <property type="nucleotide sequence ID" value="NZ_AP022560.1"/>
</dbReference>
<evidence type="ECO:0000256" key="6">
    <source>
        <dbReference type="ARBA" id="ARBA00023136"/>
    </source>
</evidence>
<protein>
    <recommendedName>
        <fullName evidence="7">MFS-type drug efflux transporter P55</fullName>
    </recommendedName>
</protein>
<name>A0AAD1HF40_9MYCO</name>
<keyword evidence="12" id="KW-1185">Reference proteome</keyword>
<keyword evidence="4 9" id="KW-0812">Transmembrane</keyword>
<sequence>MAASPEAPTEVAAPAAKGRRIAISAGSLAVLLGALDTYVVVTIIRDIMVDVGIGINQIQRVTPIVTVYLLGYIAAMPLLGRASDRFGRKLLLQASLAGFAVGSVVTAMSTDLDILVIGRLIQGIASGALLPVTLALAADLWAARNRAAVLGGVGAAQELGSVLGPIYGISLVWLFHHWQSVFWVNVPLALIAMVMIQFSLPSRLKTDHPEKVDVVGGLLLAITLGLATWGLYNPAPDGKQVLPSYGPPLIIGAVVAAVAFFVWERFARTRLIEPAGVHFRPFLAALGASLVAGAALMVTLVNVELFGQGVLNQDQNQAAFLLLRFLIALPIGALLGGWIATKVGDRIVACAGLLIAAGGYYLVAGWRADVLSAHHDLGFITLPMLDTDLVIAGLGLGLVIGPLTSATLRVVPAAQHGIASAAVVVARMIGMLIGLAALSAWGLYKFNQYLEERLAALPPINADTPGGRFLAETTRLAQASVEAYVMQYGEIFKITAVVCVIGALLALLISGRHEHADEPVVEPVASRVGSPADDKPTQAFEAPTQRISGRAADETARLEEPRGHHRAD</sequence>
<feature type="compositionally biased region" description="Basic and acidic residues" evidence="8">
    <location>
        <begin position="551"/>
        <end position="568"/>
    </location>
</feature>
<proteinExistence type="predicted"/>
<keyword evidence="6 9" id="KW-0472">Membrane</keyword>
<evidence type="ECO:0000256" key="3">
    <source>
        <dbReference type="ARBA" id="ARBA00022519"/>
    </source>
</evidence>
<feature type="transmembrane region" description="Helical" evidence="9">
    <location>
        <begin position="149"/>
        <end position="175"/>
    </location>
</feature>
<dbReference type="InterPro" id="IPR036259">
    <property type="entry name" value="MFS_trans_sf"/>
</dbReference>
<evidence type="ECO:0000313" key="12">
    <source>
        <dbReference type="Proteomes" id="UP000466681"/>
    </source>
</evidence>
<evidence type="ECO:0000313" key="11">
    <source>
        <dbReference type="EMBL" id="BBX02858.1"/>
    </source>
</evidence>
<feature type="transmembrane region" description="Helical" evidence="9">
    <location>
        <begin position="21"/>
        <end position="41"/>
    </location>
</feature>
<evidence type="ECO:0000256" key="9">
    <source>
        <dbReference type="SAM" id="Phobius"/>
    </source>
</evidence>
<comment type="subcellular location">
    <subcellularLocation>
        <location evidence="1">Cell inner membrane</location>
        <topology evidence="1">Multi-pass membrane protein</topology>
    </subcellularLocation>
</comment>
<dbReference type="EMBL" id="AP022560">
    <property type="protein sequence ID" value="BBX02858.1"/>
    <property type="molecule type" value="Genomic_DNA"/>
</dbReference>
<dbReference type="InterPro" id="IPR020846">
    <property type="entry name" value="MFS_dom"/>
</dbReference>
<feature type="transmembrane region" description="Helical" evidence="9">
    <location>
        <begin position="283"/>
        <end position="301"/>
    </location>
</feature>
<dbReference type="PANTHER" id="PTHR23501">
    <property type="entry name" value="MAJOR FACILITATOR SUPERFAMILY"/>
    <property type="match status" value="1"/>
</dbReference>
<dbReference type="Pfam" id="PF07690">
    <property type="entry name" value="MFS_1"/>
    <property type="match status" value="1"/>
</dbReference>
<keyword evidence="5 9" id="KW-1133">Transmembrane helix</keyword>
<evidence type="ECO:0000256" key="7">
    <source>
        <dbReference type="ARBA" id="ARBA00044273"/>
    </source>
</evidence>
<keyword evidence="3" id="KW-0997">Cell inner membrane</keyword>
<dbReference type="InterPro" id="IPR005829">
    <property type="entry name" value="Sugar_transporter_CS"/>
</dbReference>
<dbReference type="InterPro" id="IPR011701">
    <property type="entry name" value="MFS"/>
</dbReference>
<dbReference type="Gene3D" id="1.20.1250.20">
    <property type="entry name" value="MFS general substrate transporter like domains"/>
    <property type="match status" value="1"/>
</dbReference>
<evidence type="ECO:0000256" key="2">
    <source>
        <dbReference type="ARBA" id="ARBA00022448"/>
    </source>
</evidence>
<evidence type="ECO:0000256" key="8">
    <source>
        <dbReference type="SAM" id="MobiDB-lite"/>
    </source>
</evidence>
<dbReference type="GO" id="GO:0022857">
    <property type="term" value="F:transmembrane transporter activity"/>
    <property type="evidence" value="ECO:0007669"/>
    <property type="project" value="InterPro"/>
</dbReference>
<feature type="transmembrane region" description="Helical" evidence="9">
    <location>
        <begin position="212"/>
        <end position="232"/>
    </location>
</feature>
<dbReference type="Proteomes" id="UP000466681">
    <property type="component" value="Chromosome"/>
</dbReference>
<organism evidence="11 12">
    <name type="scientific">Mycolicibacterium moriokaense</name>
    <dbReference type="NCBI Taxonomy" id="39691"/>
    <lineage>
        <taxon>Bacteria</taxon>
        <taxon>Bacillati</taxon>
        <taxon>Actinomycetota</taxon>
        <taxon>Actinomycetes</taxon>
        <taxon>Mycobacteriales</taxon>
        <taxon>Mycobacteriaceae</taxon>
        <taxon>Mycolicibacterium</taxon>
    </lineage>
</organism>
<keyword evidence="2" id="KW-0813">Transport</keyword>
<feature type="region of interest" description="Disordered" evidence="8">
    <location>
        <begin position="522"/>
        <end position="568"/>
    </location>
</feature>
<feature type="transmembrane region" description="Helical" evidence="9">
    <location>
        <begin position="491"/>
        <end position="509"/>
    </location>
</feature>
<feature type="transmembrane region" description="Helical" evidence="9">
    <location>
        <begin position="244"/>
        <end position="263"/>
    </location>
</feature>
<dbReference type="PROSITE" id="PS50850">
    <property type="entry name" value="MFS"/>
    <property type="match status" value="1"/>
</dbReference>
<feature type="transmembrane region" description="Helical" evidence="9">
    <location>
        <begin position="347"/>
        <end position="369"/>
    </location>
</feature>
<feature type="transmembrane region" description="Helical" evidence="9">
    <location>
        <begin position="61"/>
        <end position="78"/>
    </location>
</feature>
<reference evidence="11 12" key="1">
    <citation type="journal article" date="2019" name="Emerg. Microbes Infect.">
        <title>Comprehensive subspecies identification of 175 nontuberculous mycobacteria species based on 7547 genomic profiles.</title>
        <authorList>
            <person name="Matsumoto Y."/>
            <person name="Kinjo T."/>
            <person name="Motooka D."/>
            <person name="Nabeya D."/>
            <person name="Jung N."/>
            <person name="Uechi K."/>
            <person name="Horii T."/>
            <person name="Iida T."/>
            <person name="Fujita J."/>
            <person name="Nakamura S."/>
        </authorList>
    </citation>
    <scope>NUCLEOTIDE SEQUENCE [LARGE SCALE GENOMIC DNA]</scope>
    <source>
        <strain evidence="11 12">JCM 6375</strain>
    </source>
</reference>
<evidence type="ECO:0000256" key="4">
    <source>
        <dbReference type="ARBA" id="ARBA00022692"/>
    </source>
</evidence>
<feature type="transmembrane region" description="Helical" evidence="9">
    <location>
        <begin position="389"/>
        <end position="411"/>
    </location>
</feature>
<keyword evidence="3" id="KW-1003">Cell membrane</keyword>
<dbReference type="PROSITE" id="PS00216">
    <property type="entry name" value="SUGAR_TRANSPORT_1"/>
    <property type="match status" value="1"/>
</dbReference>
<dbReference type="KEGG" id="mmor:MMOR_37940"/>
<evidence type="ECO:0000259" key="10">
    <source>
        <dbReference type="PROSITE" id="PS50850"/>
    </source>
</evidence>
<feature type="transmembrane region" description="Helical" evidence="9">
    <location>
        <begin position="418"/>
        <end position="444"/>
    </location>
</feature>
<dbReference type="SUPFAM" id="SSF103473">
    <property type="entry name" value="MFS general substrate transporter"/>
    <property type="match status" value="1"/>
</dbReference>
<feature type="transmembrane region" description="Helical" evidence="9">
    <location>
        <begin position="321"/>
        <end position="340"/>
    </location>
</feature>
<dbReference type="Gene3D" id="1.20.1720.10">
    <property type="entry name" value="Multidrug resistance protein D"/>
    <property type="match status" value="1"/>
</dbReference>
<dbReference type="GO" id="GO:0005886">
    <property type="term" value="C:plasma membrane"/>
    <property type="evidence" value="ECO:0007669"/>
    <property type="project" value="UniProtKB-SubCell"/>
</dbReference>